<dbReference type="Proteomes" id="UP000659344">
    <property type="component" value="Unassembled WGS sequence"/>
</dbReference>
<sequence>MNSVIKNLNYRNKLGLLYNLERPLKDPSELFPHRNLNHFIEAQVHGEIFLQDDVEILVADPSFKRTGIGNYLEQISIKYSIKLVWHMGFAMFGMYSFDMVIRLMNIEATDLI</sequence>
<dbReference type="Pfam" id="PF12294">
    <property type="entry name" value="DUF3626"/>
    <property type="match status" value="1"/>
</dbReference>
<accession>A0ABQ1YC76</accession>
<organism evidence="2 3">
    <name type="scientific">Paenibacillus segetis</name>
    <dbReference type="NCBI Taxonomy" id="1325360"/>
    <lineage>
        <taxon>Bacteria</taxon>
        <taxon>Bacillati</taxon>
        <taxon>Bacillota</taxon>
        <taxon>Bacilli</taxon>
        <taxon>Bacillales</taxon>
        <taxon>Paenibacillaceae</taxon>
        <taxon>Paenibacillus</taxon>
    </lineage>
</organism>
<feature type="transmembrane region" description="Helical" evidence="1">
    <location>
        <begin position="83"/>
        <end position="104"/>
    </location>
</feature>
<evidence type="ECO:0000313" key="3">
    <source>
        <dbReference type="Proteomes" id="UP000659344"/>
    </source>
</evidence>
<reference evidence="3" key="1">
    <citation type="journal article" date="2019" name="Int. J. Syst. Evol. Microbiol.">
        <title>The Global Catalogue of Microorganisms (GCM) 10K type strain sequencing project: providing services to taxonomists for standard genome sequencing and annotation.</title>
        <authorList>
            <consortium name="The Broad Institute Genomics Platform"/>
            <consortium name="The Broad Institute Genome Sequencing Center for Infectious Disease"/>
            <person name="Wu L."/>
            <person name="Ma J."/>
        </authorList>
    </citation>
    <scope>NUCLEOTIDE SEQUENCE [LARGE SCALE GENOMIC DNA]</scope>
    <source>
        <strain evidence="3">CGMCC 1.12769</strain>
    </source>
</reference>
<comment type="caution">
    <text evidence="2">The sequence shown here is derived from an EMBL/GenBank/DDBJ whole genome shotgun (WGS) entry which is preliminary data.</text>
</comment>
<proteinExistence type="predicted"/>
<keyword evidence="1" id="KW-0812">Transmembrane</keyword>
<dbReference type="InterPro" id="IPR022074">
    <property type="entry name" value="DUF3626"/>
</dbReference>
<gene>
    <name evidence="2" type="ORF">GCM10008013_17080</name>
</gene>
<protein>
    <recommendedName>
        <fullName evidence="4">N-acetyltransferase domain-containing protein</fullName>
    </recommendedName>
</protein>
<evidence type="ECO:0000313" key="2">
    <source>
        <dbReference type="EMBL" id="GGH19991.1"/>
    </source>
</evidence>
<evidence type="ECO:0000256" key="1">
    <source>
        <dbReference type="SAM" id="Phobius"/>
    </source>
</evidence>
<dbReference type="EMBL" id="BMFT01000001">
    <property type="protein sequence ID" value="GGH19991.1"/>
    <property type="molecule type" value="Genomic_DNA"/>
</dbReference>
<keyword evidence="1" id="KW-1133">Transmembrane helix</keyword>
<evidence type="ECO:0008006" key="4">
    <source>
        <dbReference type="Google" id="ProtNLM"/>
    </source>
</evidence>
<keyword evidence="1" id="KW-0472">Membrane</keyword>
<name>A0ABQ1YC76_9BACL</name>
<keyword evidence="3" id="KW-1185">Reference proteome</keyword>
<dbReference type="RefSeq" id="WP_188537699.1">
    <property type="nucleotide sequence ID" value="NZ_BMFT01000001.1"/>
</dbReference>